<dbReference type="RefSeq" id="WP_053093751.1">
    <property type="nucleotide sequence ID" value="NZ_CP010777.1"/>
</dbReference>
<evidence type="ECO:0000256" key="1">
    <source>
        <dbReference type="SAM" id="SignalP"/>
    </source>
</evidence>
<accession>A0A0H4VNK0</accession>
<dbReference type="EMBL" id="CP010777">
    <property type="protein sequence ID" value="AKQ45447.1"/>
    <property type="molecule type" value="Genomic_DNA"/>
</dbReference>
<dbReference type="PATRIC" id="fig|1379910.4.peg.1536"/>
<evidence type="ECO:0000259" key="2">
    <source>
        <dbReference type="Pfam" id="PF14534"/>
    </source>
</evidence>
<dbReference type="Proteomes" id="UP000036458">
    <property type="component" value="Chromosome"/>
</dbReference>
<organism evidence="3 4">
    <name type="scientific">Rufibacter radiotolerans</name>
    <dbReference type="NCBI Taxonomy" id="1379910"/>
    <lineage>
        <taxon>Bacteria</taxon>
        <taxon>Pseudomonadati</taxon>
        <taxon>Bacteroidota</taxon>
        <taxon>Cytophagia</taxon>
        <taxon>Cytophagales</taxon>
        <taxon>Hymenobacteraceae</taxon>
        <taxon>Rufibacter</taxon>
    </lineage>
</organism>
<proteinExistence type="predicted"/>
<evidence type="ECO:0000313" key="4">
    <source>
        <dbReference type="Proteomes" id="UP000036458"/>
    </source>
</evidence>
<dbReference type="Gene3D" id="3.10.450.50">
    <property type="match status" value="1"/>
</dbReference>
<reference evidence="3 4" key="1">
    <citation type="submission" date="2015-01" db="EMBL/GenBank/DDBJ databases">
        <title>Rufibacter sp./DG31D/ whole genome sequencing.</title>
        <authorList>
            <person name="Kim M.K."/>
            <person name="Srinivasan S."/>
            <person name="Lee J.-J."/>
        </authorList>
    </citation>
    <scope>NUCLEOTIDE SEQUENCE [LARGE SCALE GENOMIC DNA]</scope>
    <source>
        <strain evidence="3 4">DG31D</strain>
    </source>
</reference>
<keyword evidence="4" id="KW-1185">Reference proteome</keyword>
<keyword evidence="1" id="KW-0732">Signal</keyword>
<feature type="chain" id="PRO_5005210997" description="DUF4440 domain-containing protein" evidence="1">
    <location>
        <begin position="29"/>
        <end position="150"/>
    </location>
</feature>
<gene>
    <name evidence="3" type="ORF">TH63_07020</name>
</gene>
<evidence type="ECO:0000313" key="3">
    <source>
        <dbReference type="EMBL" id="AKQ45447.1"/>
    </source>
</evidence>
<dbReference type="InterPro" id="IPR032710">
    <property type="entry name" value="NTF2-like_dom_sf"/>
</dbReference>
<name>A0A0H4VNK0_9BACT</name>
<dbReference type="Pfam" id="PF14534">
    <property type="entry name" value="DUF4440"/>
    <property type="match status" value="1"/>
</dbReference>
<dbReference type="SUPFAM" id="SSF54427">
    <property type="entry name" value="NTF2-like"/>
    <property type="match status" value="1"/>
</dbReference>
<dbReference type="KEGG" id="ruf:TH63_07020"/>
<dbReference type="AlphaFoldDB" id="A0A0H4VNK0"/>
<dbReference type="OrthoDB" id="120856at2"/>
<dbReference type="STRING" id="1379910.TH63_07020"/>
<dbReference type="InterPro" id="IPR027843">
    <property type="entry name" value="DUF4440"/>
</dbReference>
<protein>
    <recommendedName>
        <fullName evidence="2">DUF4440 domain-containing protein</fullName>
    </recommendedName>
</protein>
<feature type="signal peptide" evidence="1">
    <location>
        <begin position="1"/>
        <end position="28"/>
    </location>
</feature>
<sequence length="150" mass="16929">MCKHPFFRSVFCLLLVCLFNSCAPSKIALPEVKGEIAQIMDAQSQAWNRGDLEAFMEPYWHSDSLVFVGHSGPTFGWDKTLQNYKRSYPTQEAMGKLAFTLLHTSAISKDALLVVGKWHLSRRIGDLQGHFSLVFRKIGGKWQIVADHSS</sequence>
<feature type="domain" description="DUF4440" evidence="2">
    <location>
        <begin position="37"/>
        <end position="144"/>
    </location>
</feature>